<dbReference type="InterPro" id="IPR051605">
    <property type="entry name" value="CstA"/>
</dbReference>
<evidence type="ECO:0000256" key="1">
    <source>
        <dbReference type="ARBA" id="ARBA00004651"/>
    </source>
</evidence>
<evidence type="ECO:0000313" key="11">
    <source>
        <dbReference type="Proteomes" id="UP000192634"/>
    </source>
</evidence>
<feature type="transmembrane region" description="Helical" evidence="8">
    <location>
        <begin position="156"/>
        <end position="176"/>
    </location>
</feature>
<keyword evidence="6 8" id="KW-1133">Transmembrane helix</keyword>
<dbReference type="EMBL" id="FWXN01000011">
    <property type="protein sequence ID" value="SMC84804.1"/>
    <property type="molecule type" value="Genomic_DNA"/>
</dbReference>
<evidence type="ECO:0000256" key="2">
    <source>
        <dbReference type="ARBA" id="ARBA00007755"/>
    </source>
</evidence>
<dbReference type="Proteomes" id="UP000192634">
    <property type="component" value="Unassembled WGS sequence"/>
</dbReference>
<dbReference type="InterPro" id="IPR003706">
    <property type="entry name" value="CstA_N"/>
</dbReference>
<evidence type="ECO:0000256" key="3">
    <source>
        <dbReference type="ARBA" id="ARBA00022448"/>
    </source>
</evidence>
<reference evidence="10 11" key="1">
    <citation type="submission" date="2017-04" db="EMBL/GenBank/DDBJ databases">
        <authorList>
            <person name="Afonso C.L."/>
            <person name="Miller P.J."/>
            <person name="Scott M.A."/>
            <person name="Spackman E."/>
            <person name="Goraichik I."/>
            <person name="Dimitrov K.M."/>
            <person name="Suarez D.L."/>
            <person name="Swayne D.E."/>
        </authorList>
    </citation>
    <scope>NUCLEOTIDE SEQUENCE [LARGE SCALE GENOMIC DNA]</scope>
    <source>
        <strain evidence="10 11">CGMCC 1.12511</strain>
    </source>
</reference>
<keyword evidence="4" id="KW-1003">Cell membrane</keyword>
<protein>
    <submittedName>
        <fullName evidence="10">Carbon starvation protein CstA</fullName>
    </submittedName>
</protein>
<name>A0A1W2CIK0_9MICO</name>
<keyword evidence="7 8" id="KW-0472">Membrane</keyword>
<dbReference type="GO" id="GO:0005886">
    <property type="term" value="C:plasma membrane"/>
    <property type="evidence" value="ECO:0007669"/>
    <property type="project" value="UniProtKB-SubCell"/>
</dbReference>
<organism evidence="10 11">
    <name type="scientific">Janibacter indicus</name>
    <dbReference type="NCBI Taxonomy" id="857417"/>
    <lineage>
        <taxon>Bacteria</taxon>
        <taxon>Bacillati</taxon>
        <taxon>Actinomycetota</taxon>
        <taxon>Actinomycetes</taxon>
        <taxon>Micrococcales</taxon>
        <taxon>Intrasporangiaceae</taxon>
        <taxon>Janibacter</taxon>
    </lineage>
</organism>
<accession>A0A1W2CIK0</accession>
<evidence type="ECO:0000256" key="7">
    <source>
        <dbReference type="ARBA" id="ARBA00023136"/>
    </source>
</evidence>
<evidence type="ECO:0000256" key="4">
    <source>
        <dbReference type="ARBA" id="ARBA00022475"/>
    </source>
</evidence>
<dbReference type="PANTHER" id="PTHR30252">
    <property type="entry name" value="INNER MEMBRANE PEPTIDE TRANSPORTER"/>
    <property type="match status" value="1"/>
</dbReference>
<dbReference type="GO" id="GO:0009267">
    <property type="term" value="P:cellular response to starvation"/>
    <property type="evidence" value="ECO:0007669"/>
    <property type="project" value="InterPro"/>
</dbReference>
<dbReference type="AlphaFoldDB" id="A0A1W2CIK0"/>
<feature type="transmembrane region" description="Helical" evidence="8">
    <location>
        <begin position="289"/>
        <end position="310"/>
    </location>
</feature>
<comment type="subcellular location">
    <subcellularLocation>
        <location evidence="1">Cell membrane</location>
        <topology evidence="1">Multi-pass membrane protein</topology>
    </subcellularLocation>
</comment>
<keyword evidence="5 8" id="KW-0812">Transmembrane</keyword>
<keyword evidence="3" id="KW-0813">Transport</keyword>
<dbReference type="Pfam" id="PF02554">
    <property type="entry name" value="CstA"/>
    <property type="match status" value="1"/>
</dbReference>
<evidence type="ECO:0000259" key="9">
    <source>
        <dbReference type="Pfam" id="PF02554"/>
    </source>
</evidence>
<feature type="transmembrane region" description="Helical" evidence="8">
    <location>
        <begin position="216"/>
        <end position="236"/>
    </location>
</feature>
<feature type="transmembrane region" description="Helical" evidence="8">
    <location>
        <begin position="106"/>
        <end position="123"/>
    </location>
</feature>
<evidence type="ECO:0000313" key="10">
    <source>
        <dbReference type="EMBL" id="SMC84804.1"/>
    </source>
</evidence>
<feature type="transmembrane region" description="Helical" evidence="8">
    <location>
        <begin position="182"/>
        <end position="209"/>
    </location>
</feature>
<evidence type="ECO:0000256" key="8">
    <source>
        <dbReference type="SAM" id="Phobius"/>
    </source>
</evidence>
<feature type="domain" description="CstA N-terminal" evidence="9">
    <location>
        <begin position="1"/>
        <end position="234"/>
    </location>
</feature>
<dbReference type="PANTHER" id="PTHR30252:SF3">
    <property type="entry name" value="PYRUVATE_PROTON SYMPORTER BTST"/>
    <property type="match status" value="1"/>
</dbReference>
<evidence type="ECO:0000256" key="6">
    <source>
        <dbReference type="ARBA" id="ARBA00022989"/>
    </source>
</evidence>
<comment type="similarity">
    <text evidence="2">Belongs to the peptide transporter carbon starvation (CstA) (TC 2.A.114) family.</text>
</comment>
<gene>
    <name evidence="10" type="ORF">SAMN06296429_111170</name>
</gene>
<sequence length="361" mass="38020">MLTESFVAVMAMVAAVSIDQHIYFAMNAPVALTGGEPGSAADYVNGLPLSTPSGGPVPPVDAATLQQAADSVGEETIISRTGGAPTLAFGMSEVMSVFGGESLKSFWYHFAVMFEALFILTTVDAGTRVARFMFSDALGNVPGMARFKDPSWRPGAWLCSLIVVAGWGSILVMGILDPLGGIYTLFPLFGIANQLLAAIALAVVTTIIVKQGNLRWAWIPGIALVWDLLITLWASALKIFSSNPKIGYFAQRDAFVEARDKGELLTGAASPADMDKIIFNSLVQGTLSIVFAVLVIIVVAAAVVVMVRAVRHGGLPTSETEGVPSRIFAPSGPMATPEEKQVLAEWREAGLEPSPAAKGGH</sequence>
<proteinExistence type="inferred from homology"/>
<evidence type="ECO:0000256" key="5">
    <source>
        <dbReference type="ARBA" id="ARBA00022692"/>
    </source>
</evidence>